<evidence type="ECO:0000313" key="2">
    <source>
        <dbReference type="EMBL" id="GAA3553940.1"/>
    </source>
</evidence>
<name>A0ABP6WSH5_9FLAO</name>
<dbReference type="EMBL" id="BAABCY010000007">
    <property type="protein sequence ID" value="GAA3553940.1"/>
    <property type="molecule type" value="Genomic_DNA"/>
</dbReference>
<keyword evidence="3" id="KW-1185">Reference proteome</keyword>
<sequence length="421" mass="46746">MRALKLKAGALQFTMFVVVIIALLLAAFTILVHTHKAFRIRTDFVVGTVDVVNNTVDQMLINDPQSNKTQFLTNDQGYEINIHNDHWGLFNKLSVVSKLKNSTFKKIALVGGSQPEINKTALYLEEQNKPLVVVGKTHIQGDVYLPKQGVRTGNISGHSYYGSRLIYGSNKTSNTLPDINPNILKHLEGMTETVKSIAPEQFIDLGKDRIYQNSFYDPAKVIFSPMAIDLSRVSLTGHILVQSETKIVVDPTSQLTDVILMAPEVEIKLHSKGTFQILASRGITVGNDCTLSYPSALILIEDKQVNKQTQNTEDTPYIKLHKGAMVKGEIVYLGNSKNYRSQVFIDDGATVVGEVYCNKNVELLGSIYGSVYTSGFVAAQSGSVYQNHIYNGTIQVDKLPQEYVGLLFEDHIKKGIAKWLY</sequence>
<gene>
    <name evidence="2" type="ORF">GCM10022395_01850</name>
</gene>
<protein>
    <recommendedName>
        <fullName evidence="4">Polymer-forming cytoskeletal protein</fullName>
    </recommendedName>
</protein>
<dbReference type="Proteomes" id="UP001500954">
    <property type="component" value="Unassembled WGS sequence"/>
</dbReference>
<evidence type="ECO:0008006" key="4">
    <source>
        <dbReference type="Google" id="ProtNLM"/>
    </source>
</evidence>
<keyword evidence="1" id="KW-0812">Transmembrane</keyword>
<evidence type="ECO:0000256" key="1">
    <source>
        <dbReference type="SAM" id="Phobius"/>
    </source>
</evidence>
<evidence type="ECO:0000313" key="3">
    <source>
        <dbReference type="Proteomes" id="UP001500954"/>
    </source>
</evidence>
<comment type="caution">
    <text evidence="2">The sequence shown here is derived from an EMBL/GenBank/DDBJ whole genome shotgun (WGS) entry which is preliminary data.</text>
</comment>
<keyword evidence="1" id="KW-1133">Transmembrane helix</keyword>
<reference evidence="3" key="1">
    <citation type="journal article" date="2019" name="Int. J. Syst. Evol. Microbiol.">
        <title>The Global Catalogue of Microorganisms (GCM) 10K type strain sequencing project: providing services to taxonomists for standard genome sequencing and annotation.</title>
        <authorList>
            <consortium name="The Broad Institute Genomics Platform"/>
            <consortium name="The Broad Institute Genome Sequencing Center for Infectious Disease"/>
            <person name="Wu L."/>
            <person name="Ma J."/>
        </authorList>
    </citation>
    <scope>NUCLEOTIDE SEQUENCE [LARGE SCALE GENOMIC DNA]</scope>
    <source>
        <strain evidence="3">JCM 17111</strain>
    </source>
</reference>
<proteinExistence type="predicted"/>
<feature type="transmembrane region" description="Helical" evidence="1">
    <location>
        <begin position="12"/>
        <end position="32"/>
    </location>
</feature>
<organism evidence="2 3">
    <name type="scientific">Snuella lapsa</name>
    <dbReference type="NCBI Taxonomy" id="870481"/>
    <lineage>
        <taxon>Bacteria</taxon>
        <taxon>Pseudomonadati</taxon>
        <taxon>Bacteroidota</taxon>
        <taxon>Flavobacteriia</taxon>
        <taxon>Flavobacteriales</taxon>
        <taxon>Flavobacteriaceae</taxon>
        <taxon>Snuella</taxon>
    </lineage>
</organism>
<keyword evidence="1" id="KW-0472">Membrane</keyword>
<accession>A0ABP6WSH5</accession>
<dbReference type="RefSeq" id="WP_345003832.1">
    <property type="nucleotide sequence ID" value="NZ_BAABCY010000007.1"/>
</dbReference>